<evidence type="ECO:0000259" key="1">
    <source>
        <dbReference type="Pfam" id="PF01814"/>
    </source>
</evidence>
<sequence length="191" mass="21419">MAGPNDVDRDVTRELTADHREVDHLFDSLDAAPAGDPERKRLVDTLTVELTRLAAAEEEALHPAVRRHLSGGKALVAHEVHDLGAIERTLKDLEGRDADDPAFDPLVATLHEQVSRHEHEDEEGLFVELRRNLSKEELDTLGADVRRAMAYTEAHPHLRTADTPPEYEPLSMAAIEFVDRLRALFHGHIRT</sequence>
<reference evidence="2 3" key="1">
    <citation type="submission" date="2024-06" db="EMBL/GenBank/DDBJ databases">
        <title>The Natural Products Discovery Center: Release of the First 8490 Sequenced Strains for Exploring Actinobacteria Biosynthetic Diversity.</title>
        <authorList>
            <person name="Kalkreuter E."/>
            <person name="Kautsar S.A."/>
            <person name="Yang D."/>
            <person name="Bader C.D."/>
            <person name="Teijaro C.N."/>
            <person name="Fluegel L."/>
            <person name="Davis C.M."/>
            <person name="Simpson J.R."/>
            <person name="Lauterbach L."/>
            <person name="Steele A.D."/>
            <person name="Gui C."/>
            <person name="Meng S."/>
            <person name="Li G."/>
            <person name="Viehrig K."/>
            <person name="Ye F."/>
            <person name="Su P."/>
            <person name="Kiefer A.F."/>
            <person name="Nichols A."/>
            <person name="Cepeda A.J."/>
            <person name="Yan W."/>
            <person name="Fan B."/>
            <person name="Jiang Y."/>
            <person name="Adhikari A."/>
            <person name="Zheng C.-J."/>
            <person name="Schuster L."/>
            <person name="Cowan T.M."/>
            <person name="Smanski M.J."/>
            <person name="Chevrette M.G."/>
            <person name="De Carvalho L.P.S."/>
            <person name="Shen B."/>
        </authorList>
    </citation>
    <scope>NUCLEOTIDE SEQUENCE [LARGE SCALE GENOMIC DNA]</scope>
    <source>
        <strain evidence="2 3">NPDC048946</strain>
    </source>
</reference>
<dbReference type="PANTHER" id="PTHR35585">
    <property type="entry name" value="HHE DOMAIN PROTEIN (AFU_ORTHOLOGUE AFUA_4G00730)"/>
    <property type="match status" value="1"/>
</dbReference>
<dbReference type="Pfam" id="PF01814">
    <property type="entry name" value="Hemerythrin"/>
    <property type="match status" value="1"/>
</dbReference>
<protein>
    <submittedName>
        <fullName evidence="2">Hemerythrin domain-containing protein</fullName>
    </submittedName>
</protein>
<name>A0ABV3DNM3_9ACTN</name>
<feature type="domain" description="Hemerythrin-like" evidence="1">
    <location>
        <begin position="12"/>
        <end position="126"/>
    </location>
</feature>
<gene>
    <name evidence="2" type="ORF">AB0C36_28065</name>
</gene>
<organism evidence="2 3">
    <name type="scientific">Streptodolium elevatio</name>
    <dbReference type="NCBI Taxonomy" id="3157996"/>
    <lineage>
        <taxon>Bacteria</taxon>
        <taxon>Bacillati</taxon>
        <taxon>Actinomycetota</taxon>
        <taxon>Actinomycetes</taxon>
        <taxon>Kitasatosporales</taxon>
        <taxon>Streptomycetaceae</taxon>
        <taxon>Streptodolium</taxon>
    </lineage>
</organism>
<dbReference type="EMBL" id="JBEZFP010000086">
    <property type="protein sequence ID" value="MEU8137356.1"/>
    <property type="molecule type" value="Genomic_DNA"/>
</dbReference>
<evidence type="ECO:0000313" key="3">
    <source>
        <dbReference type="Proteomes" id="UP001551482"/>
    </source>
</evidence>
<dbReference type="RefSeq" id="WP_358359131.1">
    <property type="nucleotide sequence ID" value="NZ_JBEZFP010000086.1"/>
</dbReference>
<dbReference type="InterPro" id="IPR012312">
    <property type="entry name" value="Hemerythrin-like"/>
</dbReference>
<keyword evidence="3" id="KW-1185">Reference proteome</keyword>
<dbReference type="Proteomes" id="UP001551482">
    <property type="component" value="Unassembled WGS sequence"/>
</dbReference>
<evidence type="ECO:0000313" key="2">
    <source>
        <dbReference type="EMBL" id="MEU8137356.1"/>
    </source>
</evidence>
<comment type="caution">
    <text evidence="2">The sequence shown here is derived from an EMBL/GenBank/DDBJ whole genome shotgun (WGS) entry which is preliminary data.</text>
</comment>
<proteinExistence type="predicted"/>
<dbReference type="PANTHER" id="PTHR35585:SF1">
    <property type="entry name" value="HHE DOMAIN PROTEIN (AFU_ORTHOLOGUE AFUA_4G00730)"/>
    <property type="match status" value="1"/>
</dbReference>
<accession>A0ABV3DNM3</accession>